<evidence type="ECO:0000256" key="2">
    <source>
        <dbReference type="ARBA" id="ARBA00022723"/>
    </source>
</evidence>
<comment type="similarity">
    <text evidence="1">Belongs to the arginase family. Agmatinase subfamily.</text>
</comment>
<organism evidence="6 7">
    <name type="scientific">Geodermatophilus sabuli</name>
    <dbReference type="NCBI Taxonomy" id="1564158"/>
    <lineage>
        <taxon>Bacteria</taxon>
        <taxon>Bacillati</taxon>
        <taxon>Actinomycetota</taxon>
        <taxon>Actinomycetes</taxon>
        <taxon>Geodermatophilales</taxon>
        <taxon>Geodermatophilaceae</taxon>
        <taxon>Geodermatophilus</taxon>
    </lineage>
</organism>
<dbReference type="NCBIfam" id="TIGR01230">
    <property type="entry name" value="agmatinase"/>
    <property type="match status" value="1"/>
</dbReference>
<dbReference type="Gene3D" id="3.40.800.10">
    <property type="entry name" value="Ureohydrolase domain"/>
    <property type="match status" value="1"/>
</dbReference>
<feature type="binding site" evidence="4">
    <location>
        <position position="116"/>
    </location>
    <ligand>
        <name>Mn(2+)</name>
        <dbReference type="ChEBI" id="CHEBI:29035"/>
        <label>1</label>
    </ligand>
</feature>
<dbReference type="GO" id="GO:0008783">
    <property type="term" value="F:agmatinase activity"/>
    <property type="evidence" value="ECO:0007669"/>
    <property type="project" value="TreeGrafter"/>
</dbReference>
<dbReference type="InterPro" id="IPR005925">
    <property type="entry name" value="Agmatinase-rel"/>
</dbReference>
<dbReference type="PRINTS" id="PR00116">
    <property type="entry name" value="ARGINASE"/>
</dbReference>
<dbReference type="Pfam" id="PF00491">
    <property type="entry name" value="Arginase"/>
    <property type="match status" value="1"/>
</dbReference>
<feature type="binding site" evidence="4">
    <location>
        <position position="91"/>
    </location>
    <ligand>
        <name>Mn(2+)</name>
        <dbReference type="ChEBI" id="CHEBI:29035"/>
        <label>1</label>
    </ligand>
</feature>
<feature type="binding site" evidence="4">
    <location>
        <position position="210"/>
    </location>
    <ligand>
        <name>Mn(2+)</name>
        <dbReference type="ChEBI" id="CHEBI:29035"/>
        <label>1</label>
    </ligand>
</feature>
<sequence length="309" mass="33398">MLGAPFDWGASYRPGARFGPRAIREADYLPPDGRRPHLSTGIDPLFELPVVDAGDIPVVGGHIEPSLELIESWVHTVAAAGAIPIVLGGDHTITYPDATGVARHHGFGNVALIHFDAHADTAPHQWGHLYGHGTPMRRLIESGAVPGHRFVQIGLRGYWPPPEVVAWMEEQRMRTFFMDEINERGLDPVVDEAVDHALTGGAEAVFLSLDIDVVDPGMAPGTGTPEPGGILAREFLPTVRRLARELNVVGADIVEVAPHYDQPMNITAALANRVVLEMTTGMVERRRLTEEMSALDVGDVDPARPVDAG</sequence>
<keyword evidence="2 4" id="KW-0479">Metal-binding</keyword>
<gene>
    <name evidence="6" type="ORF">SAMN06893097_10896</name>
</gene>
<dbReference type="PANTHER" id="PTHR11358">
    <property type="entry name" value="ARGINASE/AGMATINASE"/>
    <property type="match status" value="1"/>
</dbReference>
<dbReference type="InterPro" id="IPR020855">
    <property type="entry name" value="Ureohydrolase_Mn_BS"/>
</dbReference>
<evidence type="ECO:0000256" key="4">
    <source>
        <dbReference type="PIRSR" id="PIRSR036979-1"/>
    </source>
</evidence>
<dbReference type="InterPro" id="IPR023696">
    <property type="entry name" value="Ureohydrolase_dom_sf"/>
</dbReference>
<name>A0A285EI99_9ACTN</name>
<evidence type="ECO:0000256" key="1">
    <source>
        <dbReference type="ARBA" id="ARBA00009227"/>
    </source>
</evidence>
<dbReference type="AlphaFoldDB" id="A0A285EI99"/>
<dbReference type="PIRSF" id="PIRSF036979">
    <property type="entry name" value="Arginase"/>
    <property type="match status" value="1"/>
</dbReference>
<keyword evidence="4" id="KW-0464">Manganese</keyword>
<reference evidence="6 7" key="1">
    <citation type="submission" date="2017-09" db="EMBL/GenBank/DDBJ databases">
        <authorList>
            <person name="Ehlers B."/>
            <person name="Leendertz F.H."/>
        </authorList>
    </citation>
    <scope>NUCLEOTIDE SEQUENCE [LARGE SCALE GENOMIC DNA]</scope>
    <source>
        <strain evidence="6 7">DSM 46844</strain>
    </source>
</reference>
<evidence type="ECO:0000256" key="3">
    <source>
        <dbReference type="ARBA" id="ARBA00022801"/>
    </source>
</evidence>
<keyword evidence="3 5" id="KW-0378">Hydrolase</keyword>
<dbReference type="GO" id="GO:0046872">
    <property type="term" value="F:metal ion binding"/>
    <property type="evidence" value="ECO:0007669"/>
    <property type="project" value="UniProtKB-KW"/>
</dbReference>
<dbReference type="CDD" id="cd09990">
    <property type="entry name" value="Agmatinase-like"/>
    <property type="match status" value="1"/>
</dbReference>
<feature type="binding site" evidence="4">
    <location>
        <position position="212"/>
    </location>
    <ligand>
        <name>Mn(2+)</name>
        <dbReference type="ChEBI" id="CHEBI:29035"/>
        <label>1</label>
    </ligand>
</feature>
<accession>A0A285EI99</accession>
<dbReference type="EMBL" id="OBDO01000008">
    <property type="protein sequence ID" value="SNX97731.1"/>
    <property type="molecule type" value="Genomic_DNA"/>
</dbReference>
<proteinExistence type="inferred from homology"/>
<dbReference type="PROSITE" id="PS01053">
    <property type="entry name" value="ARGINASE_1"/>
    <property type="match status" value="1"/>
</dbReference>
<evidence type="ECO:0000313" key="6">
    <source>
        <dbReference type="EMBL" id="SNX97731.1"/>
    </source>
</evidence>
<dbReference type="InterPro" id="IPR006035">
    <property type="entry name" value="Ureohydrolase"/>
</dbReference>
<comment type="cofactor">
    <cofactor evidence="4">
        <name>Mn(2+)</name>
        <dbReference type="ChEBI" id="CHEBI:29035"/>
    </cofactor>
    <text evidence="4">Binds 2 manganese ions per subunit.</text>
</comment>
<dbReference type="PANTHER" id="PTHR11358:SF26">
    <property type="entry name" value="GUANIDINO ACID HYDROLASE, MITOCHONDRIAL"/>
    <property type="match status" value="1"/>
</dbReference>
<evidence type="ECO:0000313" key="7">
    <source>
        <dbReference type="Proteomes" id="UP000219514"/>
    </source>
</evidence>
<evidence type="ECO:0000256" key="5">
    <source>
        <dbReference type="RuleBase" id="RU003684"/>
    </source>
</evidence>
<feature type="binding site" evidence="4">
    <location>
        <position position="120"/>
    </location>
    <ligand>
        <name>Mn(2+)</name>
        <dbReference type="ChEBI" id="CHEBI:29035"/>
        <label>1</label>
    </ligand>
</feature>
<dbReference type="SUPFAM" id="SSF52768">
    <property type="entry name" value="Arginase/deacetylase"/>
    <property type="match status" value="1"/>
</dbReference>
<keyword evidence="7" id="KW-1185">Reference proteome</keyword>
<feature type="binding site" evidence="4">
    <location>
        <position position="118"/>
    </location>
    <ligand>
        <name>Mn(2+)</name>
        <dbReference type="ChEBI" id="CHEBI:29035"/>
        <label>1</label>
    </ligand>
</feature>
<protein>
    <submittedName>
        <fullName evidence="6">Agmatinase</fullName>
    </submittedName>
</protein>
<dbReference type="RefSeq" id="WP_245853946.1">
    <property type="nucleotide sequence ID" value="NZ_JACHXB010000007.1"/>
</dbReference>
<dbReference type="GO" id="GO:0033389">
    <property type="term" value="P:putrescine biosynthetic process from arginine, via agmatine"/>
    <property type="evidence" value="ECO:0007669"/>
    <property type="project" value="TreeGrafter"/>
</dbReference>
<dbReference type="PROSITE" id="PS51409">
    <property type="entry name" value="ARGINASE_2"/>
    <property type="match status" value="1"/>
</dbReference>
<dbReference type="Proteomes" id="UP000219514">
    <property type="component" value="Unassembled WGS sequence"/>
</dbReference>